<evidence type="ECO:0000313" key="17">
    <source>
        <dbReference type="EMBL" id="VDO94655.1"/>
    </source>
</evidence>
<evidence type="ECO:0000256" key="11">
    <source>
        <dbReference type="PIRSR" id="PIRSR630616-2"/>
    </source>
</evidence>
<feature type="binding site" evidence="11">
    <location>
        <position position="56"/>
    </location>
    <ligand>
        <name>ATP</name>
        <dbReference type="ChEBI" id="CHEBI:30616"/>
    </ligand>
</feature>
<evidence type="ECO:0000256" key="5">
    <source>
        <dbReference type="ARBA" id="ARBA00022777"/>
    </source>
</evidence>
<dbReference type="Gene3D" id="1.10.510.10">
    <property type="entry name" value="Transferase(Phosphotransferase) domain 1"/>
    <property type="match status" value="1"/>
</dbReference>
<keyword evidence="4 11" id="KW-0547">Nucleotide-binding</keyword>
<comment type="catalytic activity">
    <reaction evidence="9 15">
        <text>L-seryl-[protein] + ATP = O-phospho-L-seryl-[protein] + ADP + H(+)</text>
        <dbReference type="Rhea" id="RHEA:17989"/>
        <dbReference type="Rhea" id="RHEA-COMP:9863"/>
        <dbReference type="Rhea" id="RHEA-COMP:11604"/>
        <dbReference type="ChEBI" id="CHEBI:15378"/>
        <dbReference type="ChEBI" id="CHEBI:29999"/>
        <dbReference type="ChEBI" id="CHEBI:30616"/>
        <dbReference type="ChEBI" id="CHEBI:83421"/>
        <dbReference type="ChEBI" id="CHEBI:456216"/>
        <dbReference type="EC" id="2.7.11.1"/>
    </reaction>
</comment>
<dbReference type="OrthoDB" id="377346at2759"/>
<dbReference type="PROSITE" id="PS50011">
    <property type="entry name" value="PROTEIN_KINASE_DOM"/>
    <property type="match status" value="1"/>
</dbReference>
<dbReference type="PROSITE" id="PS00108">
    <property type="entry name" value="PROTEIN_KINASE_ST"/>
    <property type="match status" value="1"/>
</dbReference>
<dbReference type="EC" id="2.7.11.1" evidence="15"/>
<sequence>MDTSSMIKNKTFVMPQQQEDEVHGTFFACILCICFHFRSRLTLDDFEVGKPLGKGKFGSVYLAREKRSHYIVALKVLFKSQLRKSRVEHQLRREIEIQTHLEHPNILRMFTYFWDQKRVVLVLEYAAKGELYKQLRQCGRFSEKRSATYIYQLADALIYCHSKSVIHRDIKPENLLVGLKGELKIADFGWSVHSVSARRKTMCGTIDYLPPEMLAHQFYTNMVDLWCVGVLLYEFLVGKAPFYSSNNEETFSKICSVRYKFPSFVSYGARDLISKVSDRIRSSLKVIADNIYNQTLGS</sequence>
<dbReference type="FunFam" id="3.30.200.20:FF:000042">
    <property type="entry name" value="Aurora kinase A"/>
    <property type="match status" value="1"/>
</dbReference>
<feature type="cross-link" description="Glycyl lysine isopeptide (Lys-Gly) (interchain with G-Cter in SUMO2)" evidence="12">
    <location>
        <position position="171"/>
    </location>
</feature>
<evidence type="ECO:0000256" key="6">
    <source>
        <dbReference type="ARBA" id="ARBA00022840"/>
    </source>
</evidence>
<evidence type="ECO:0000256" key="14">
    <source>
        <dbReference type="RuleBase" id="RU000304"/>
    </source>
</evidence>
<dbReference type="SUPFAM" id="SSF56112">
    <property type="entry name" value="Protein kinase-like (PK-like)"/>
    <property type="match status" value="1"/>
</dbReference>
<evidence type="ECO:0000313" key="19">
    <source>
        <dbReference type="WBParaSite" id="SBAD_0000160801-mRNA-1"/>
    </source>
</evidence>
<comment type="similarity">
    <text evidence="15">Belongs to the protein kinase superfamily. Ser/Thr protein kinase family. Aurora subfamily.</text>
</comment>
<name>A0A183ID43_9BILA</name>
<keyword evidence="2 14" id="KW-0723">Serine/threonine-protein kinase</keyword>
<gene>
    <name evidence="17" type="ORF">SBAD_LOCUS1537</name>
</gene>
<dbReference type="AlphaFoldDB" id="A0A183ID43"/>
<evidence type="ECO:0000259" key="16">
    <source>
        <dbReference type="PROSITE" id="PS50011"/>
    </source>
</evidence>
<evidence type="ECO:0000256" key="13">
    <source>
        <dbReference type="PROSITE-ProRule" id="PRU10141"/>
    </source>
</evidence>
<dbReference type="CDD" id="cd14007">
    <property type="entry name" value="STKc_Aurora"/>
    <property type="match status" value="1"/>
</dbReference>
<evidence type="ECO:0000256" key="15">
    <source>
        <dbReference type="RuleBase" id="RU367134"/>
    </source>
</evidence>
<evidence type="ECO:0000256" key="2">
    <source>
        <dbReference type="ARBA" id="ARBA00022527"/>
    </source>
</evidence>
<dbReference type="GO" id="GO:0006325">
    <property type="term" value="P:chromatin organization"/>
    <property type="evidence" value="ECO:0007669"/>
    <property type="project" value="UniProtKB-ARBA"/>
</dbReference>
<dbReference type="InterPro" id="IPR017441">
    <property type="entry name" value="Protein_kinase_ATP_BS"/>
</dbReference>
<reference evidence="19" key="1">
    <citation type="submission" date="2016-06" db="UniProtKB">
        <authorList>
            <consortium name="WormBaseParasite"/>
        </authorList>
    </citation>
    <scope>IDENTIFICATION</scope>
</reference>
<feature type="binding site" evidence="11">
    <location>
        <position position="187"/>
    </location>
    <ligand>
        <name>ATP</name>
        <dbReference type="ChEBI" id="CHEBI:30616"/>
    </ligand>
</feature>
<feature type="binding site" evidence="11 13">
    <location>
        <position position="75"/>
    </location>
    <ligand>
        <name>ATP</name>
        <dbReference type="ChEBI" id="CHEBI:30616"/>
    </ligand>
</feature>
<dbReference type="InterPro" id="IPR008271">
    <property type="entry name" value="Ser/Thr_kinase_AS"/>
</dbReference>
<feature type="domain" description="Protein kinase" evidence="16">
    <location>
        <begin position="46"/>
        <end position="296"/>
    </location>
</feature>
<evidence type="ECO:0000313" key="18">
    <source>
        <dbReference type="Proteomes" id="UP000270296"/>
    </source>
</evidence>
<feature type="binding site" evidence="11">
    <location>
        <begin position="124"/>
        <end position="126"/>
    </location>
    <ligand>
        <name>ATP</name>
        <dbReference type="ChEBI" id="CHEBI:30616"/>
    </ligand>
</feature>
<evidence type="ECO:0000256" key="8">
    <source>
        <dbReference type="ARBA" id="ARBA00047899"/>
    </source>
</evidence>
<dbReference type="PROSITE" id="PS00107">
    <property type="entry name" value="PROTEIN_KINASE_ATP"/>
    <property type="match status" value="1"/>
</dbReference>
<dbReference type="WBParaSite" id="SBAD_0000160801-mRNA-1">
    <property type="protein sequence ID" value="SBAD_0000160801-mRNA-1"/>
    <property type="gene ID" value="SBAD_0000160801"/>
</dbReference>
<dbReference type="InterPro" id="IPR011009">
    <property type="entry name" value="Kinase-like_dom_sf"/>
</dbReference>
<comment type="catalytic activity">
    <reaction evidence="8 15">
        <text>L-threonyl-[protein] + ATP = O-phospho-L-threonyl-[protein] + ADP + H(+)</text>
        <dbReference type="Rhea" id="RHEA:46608"/>
        <dbReference type="Rhea" id="RHEA-COMP:11060"/>
        <dbReference type="Rhea" id="RHEA-COMP:11605"/>
        <dbReference type="ChEBI" id="CHEBI:15378"/>
        <dbReference type="ChEBI" id="CHEBI:30013"/>
        <dbReference type="ChEBI" id="CHEBI:30616"/>
        <dbReference type="ChEBI" id="CHEBI:61977"/>
        <dbReference type="ChEBI" id="CHEBI:456216"/>
        <dbReference type="EC" id="2.7.11.1"/>
    </reaction>
</comment>
<keyword evidence="6 11" id="KW-0067">ATP-binding</keyword>
<feature type="active site" description="Proton acceptor" evidence="10">
    <location>
        <position position="169"/>
    </location>
</feature>
<dbReference type="Gene3D" id="3.30.200.20">
    <property type="entry name" value="Phosphorylase Kinase, domain 1"/>
    <property type="match status" value="1"/>
</dbReference>
<dbReference type="InterPro" id="IPR000719">
    <property type="entry name" value="Prot_kinase_dom"/>
</dbReference>
<dbReference type="GO" id="GO:0000070">
    <property type="term" value="P:mitotic sister chromatid segregation"/>
    <property type="evidence" value="ECO:0007669"/>
    <property type="project" value="UniProtKB-ARBA"/>
</dbReference>
<dbReference type="GO" id="GO:0004674">
    <property type="term" value="F:protein serine/threonine kinase activity"/>
    <property type="evidence" value="ECO:0007669"/>
    <property type="project" value="UniProtKB-KW"/>
</dbReference>
<protein>
    <recommendedName>
        <fullName evidence="15">Aurora kinase</fullName>
        <ecNumber evidence="15">2.7.11.1</ecNumber>
    </recommendedName>
</protein>
<proteinExistence type="inferred from homology"/>
<keyword evidence="5 15" id="KW-0418">Kinase</keyword>
<dbReference type="EMBL" id="UZAM01006857">
    <property type="protein sequence ID" value="VDO94655.1"/>
    <property type="molecule type" value="Genomic_DNA"/>
</dbReference>
<organism evidence="19">
    <name type="scientific">Soboliphyme baturini</name>
    <dbReference type="NCBI Taxonomy" id="241478"/>
    <lineage>
        <taxon>Eukaryota</taxon>
        <taxon>Metazoa</taxon>
        <taxon>Ecdysozoa</taxon>
        <taxon>Nematoda</taxon>
        <taxon>Enoplea</taxon>
        <taxon>Dorylaimia</taxon>
        <taxon>Dioctophymatida</taxon>
        <taxon>Dioctophymatoidea</taxon>
        <taxon>Soboliphymatidae</taxon>
        <taxon>Soboliphyme</taxon>
    </lineage>
</organism>
<dbReference type="InterPro" id="IPR030616">
    <property type="entry name" value="Aur-like"/>
</dbReference>
<accession>A0A183ID43</accession>
<evidence type="ECO:0000256" key="4">
    <source>
        <dbReference type="ARBA" id="ARBA00022741"/>
    </source>
</evidence>
<dbReference type="GO" id="GO:0032506">
    <property type="term" value="P:cytokinetic process"/>
    <property type="evidence" value="ECO:0007669"/>
    <property type="project" value="UniProtKB-ARBA"/>
</dbReference>
<reference evidence="17 18" key="2">
    <citation type="submission" date="2018-11" db="EMBL/GenBank/DDBJ databases">
        <authorList>
            <consortium name="Pathogen Informatics"/>
        </authorList>
    </citation>
    <scope>NUCLEOTIDE SEQUENCE [LARGE SCALE GENOMIC DNA]</scope>
</reference>
<evidence type="ECO:0000256" key="7">
    <source>
        <dbReference type="ARBA" id="ARBA00023254"/>
    </source>
</evidence>
<evidence type="ECO:0000256" key="10">
    <source>
        <dbReference type="PIRSR" id="PIRSR630616-1"/>
    </source>
</evidence>
<dbReference type="PANTHER" id="PTHR24350">
    <property type="entry name" value="SERINE/THREONINE-PROTEIN KINASE IAL-RELATED"/>
    <property type="match status" value="1"/>
</dbReference>
<dbReference type="GO" id="GO:0030496">
    <property type="term" value="C:midbody"/>
    <property type="evidence" value="ECO:0007669"/>
    <property type="project" value="UniProtKB-SubCell"/>
</dbReference>
<evidence type="ECO:0000256" key="12">
    <source>
        <dbReference type="PIRSR" id="PIRSR630616-3"/>
    </source>
</evidence>
<feature type="binding site" evidence="11">
    <location>
        <begin position="173"/>
        <end position="174"/>
    </location>
    <ligand>
        <name>ATP</name>
        <dbReference type="ChEBI" id="CHEBI:30616"/>
    </ligand>
</feature>
<dbReference type="Proteomes" id="UP000270296">
    <property type="component" value="Unassembled WGS sequence"/>
</dbReference>
<keyword evidence="3 15" id="KW-0808">Transferase</keyword>
<dbReference type="GO" id="GO:0030261">
    <property type="term" value="P:chromosome condensation"/>
    <property type="evidence" value="ECO:0007669"/>
    <property type="project" value="UniProtKB-ARBA"/>
</dbReference>
<comment type="subcellular location">
    <subcellularLocation>
        <location evidence="1">Midbody</location>
    </subcellularLocation>
</comment>
<dbReference type="GO" id="GO:0005524">
    <property type="term" value="F:ATP binding"/>
    <property type="evidence" value="ECO:0007669"/>
    <property type="project" value="UniProtKB-UniRule"/>
</dbReference>
<dbReference type="FunFam" id="1.10.510.10:FF:000235">
    <property type="entry name" value="Serine/threonine-protein kinase ark1"/>
    <property type="match status" value="1"/>
</dbReference>
<evidence type="ECO:0000256" key="3">
    <source>
        <dbReference type="ARBA" id="ARBA00022679"/>
    </source>
</evidence>
<dbReference type="SMART" id="SM00220">
    <property type="entry name" value="S_TKc"/>
    <property type="match status" value="1"/>
</dbReference>
<dbReference type="Pfam" id="PF00069">
    <property type="entry name" value="Pkinase"/>
    <property type="match status" value="1"/>
</dbReference>
<evidence type="ECO:0000256" key="1">
    <source>
        <dbReference type="ARBA" id="ARBA00004214"/>
    </source>
</evidence>
<keyword evidence="18" id="KW-1185">Reference proteome</keyword>
<dbReference type="GO" id="GO:0051321">
    <property type="term" value="P:meiotic cell cycle"/>
    <property type="evidence" value="ECO:0007669"/>
    <property type="project" value="UniProtKB-KW"/>
</dbReference>
<evidence type="ECO:0000256" key="9">
    <source>
        <dbReference type="ARBA" id="ARBA00048679"/>
    </source>
</evidence>
<keyword evidence="7" id="KW-0469">Meiosis</keyword>